<evidence type="ECO:0000313" key="6">
    <source>
        <dbReference type="EMBL" id="KAB7786004.1"/>
    </source>
</evidence>
<evidence type="ECO:0000256" key="3">
    <source>
        <dbReference type="RuleBase" id="RU362073"/>
    </source>
</evidence>
<name>A0A833J7Y3_9HYPH</name>
<keyword evidence="2 3" id="KW-0975">Bacterial flagellum</keyword>
<comment type="caution">
    <text evidence="6">The sequence shown here is derived from an EMBL/GenBank/DDBJ whole genome shotgun (WGS) entry which is preliminary data.</text>
</comment>
<evidence type="ECO:0000256" key="2">
    <source>
        <dbReference type="ARBA" id="ARBA00023143"/>
    </source>
</evidence>
<keyword evidence="3" id="KW-0964">Secreted</keyword>
<evidence type="ECO:0000259" key="5">
    <source>
        <dbReference type="Pfam" id="PF00700"/>
    </source>
</evidence>
<evidence type="ECO:0000256" key="1">
    <source>
        <dbReference type="ARBA" id="ARBA00005709"/>
    </source>
</evidence>
<dbReference type="InterPro" id="IPR046358">
    <property type="entry name" value="Flagellin_C"/>
</dbReference>
<organism evidence="6 7">
    <name type="scientific">Methylorubrum populi</name>
    <dbReference type="NCBI Taxonomy" id="223967"/>
    <lineage>
        <taxon>Bacteria</taxon>
        <taxon>Pseudomonadati</taxon>
        <taxon>Pseudomonadota</taxon>
        <taxon>Alphaproteobacteria</taxon>
        <taxon>Hyphomicrobiales</taxon>
        <taxon>Methylobacteriaceae</taxon>
        <taxon>Methylorubrum</taxon>
    </lineage>
</organism>
<dbReference type="PANTHER" id="PTHR42792:SF2">
    <property type="entry name" value="FLAGELLIN"/>
    <property type="match status" value="1"/>
</dbReference>
<dbReference type="InterPro" id="IPR001492">
    <property type="entry name" value="Flagellin"/>
</dbReference>
<comment type="similarity">
    <text evidence="1 3">Belongs to the bacterial flagellin family.</text>
</comment>
<dbReference type="Proteomes" id="UP000469949">
    <property type="component" value="Unassembled WGS sequence"/>
</dbReference>
<keyword evidence="6" id="KW-0282">Flagellum</keyword>
<proteinExistence type="inferred from homology"/>
<keyword evidence="6" id="KW-0969">Cilium</keyword>
<evidence type="ECO:0000313" key="7">
    <source>
        <dbReference type="Proteomes" id="UP000469949"/>
    </source>
</evidence>
<dbReference type="Pfam" id="PF00700">
    <property type="entry name" value="Flagellin_C"/>
    <property type="match status" value="1"/>
</dbReference>
<gene>
    <name evidence="6" type="ORF">F8B43_1405</name>
</gene>
<dbReference type="Pfam" id="PF00669">
    <property type="entry name" value="Flagellin_N"/>
    <property type="match status" value="1"/>
</dbReference>
<dbReference type="PANTHER" id="PTHR42792">
    <property type="entry name" value="FLAGELLIN"/>
    <property type="match status" value="1"/>
</dbReference>
<dbReference type="InterPro" id="IPR001029">
    <property type="entry name" value="Flagellin_N"/>
</dbReference>
<feature type="domain" description="Flagellin C-terminal" evidence="5">
    <location>
        <begin position="510"/>
        <end position="595"/>
    </location>
</feature>
<comment type="subcellular location">
    <subcellularLocation>
        <location evidence="3">Secreted</location>
    </subcellularLocation>
    <subcellularLocation>
        <location evidence="3">Bacterial flagellum</location>
    </subcellularLocation>
</comment>
<dbReference type="SUPFAM" id="SSF64518">
    <property type="entry name" value="Phase 1 flagellin"/>
    <property type="match status" value="2"/>
</dbReference>
<protein>
    <recommendedName>
        <fullName evidence="3">Flagellin</fullName>
    </recommendedName>
</protein>
<dbReference type="EMBL" id="WEKV01000008">
    <property type="protein sequence ID" value="KAB7786004.1"/>
    <property type="molecule type" value="Genomic_DNA"/>
</dbReference>
<keyword evidence="6" id="KW-0966">Cell projection</keyword>
<sequence>MTSLLTNNSAMTALTTLKSINTQLDATSNRVSTGQRVSNASDNAAYWSIATTVRTDNASLSAVKDSLGLGSSAVDTAYNGLNSVLSDLQNMRAKLQTALQPGVDRSKVQTEIAALQSKMKATADSSNSSGQNWLSVNSSTSNSAYQATQKVVAGFSRDSGGTINFSMINVNVQNIKLYDTNSTSVTTAATNAKIAGTTSLTGTGAFSAGSGTADFSGPNEVSMTFTLGATSTTVNLNAAALKSAAKDLTKVTTDEFLSALNNQIAASSLSGKISAGLDDAGRLTFTTTDTGASTSLDVKVASPSATNKKLIDVGFGTTTGVATSAIVTGGLFTAFDLSGSNSRTISINDGTRTKNITLNAASFTALGGAATSASNTAVNGSDVAAMINAQLANAATGTPAGVSVVTASFAGGRLTLSSSATGATSEVTISGAGAADFGFSAATTNGLAAGVVVARTASGTNAGTTQAQGILDTNVGTYNAQFGGGSYSIANIDISKLVGTNGDADLSAVITAVDKAISKVTDAGTKLGASKTQIDGQKTFVDTLMKANDRTIGILVDADIEEESTKLKALQTQQQLAVQALSIANSASQNVLSLFR</sequence>
<dbReference type="RefSeq" id="WP_152276460.1">
    <property type="nucleotide sequence ID" value="NZ_WEKV01000008.1"/>
</dbReference>
<evidence type="ECO:0000259" key="4">
    <source>
        <dbReference type="Pfam" id="PF00669"/>
    </source>
</evidence>
<reference evidence="6 7" key="1">
    <citation type="submission" date="2019-10" db="EMBL/GenBank/DDBJ databases">
        <title>Draft Genome Sequence of the Caffeine Degrading Methylotroph Methylorubrum populi PINKEL.</title>
        <authorList>
            <person name="Dawson S.C."/>
            <person name="Zhang X."/>
            <person name="Wright M.E."/>
            <person name="Sharma G."/>
            <person name="Langner J.T."/>
            <person name="Ditty J.L."/>
            <person name="Subuyuj G.A."/>
        </authorList>
    </citation>
    <scope>NUCLEOTIDE SEQUENCE [LARGE SCALE GENOMIC DNA]</scope>
    <source>
        <strain evidence="6 7">Pinkel</strain>
    </source>
</reference>
<accession>A0A833J7Y3</accession>
<dbReference type="Gene3D" id="1.20.1330.10">
    <property type="entry name" value="f41 fragment of flagellin, N-terminal domain"/>
    <property type="match status" value="2"/>
</dbReference>
<dbReference type="GO" id="GO:0009288">
    <property type="term" value="C:bacterial-type flagellum"/>
    <property type="evidence" value="ECO:0007669"/>
    <property type="project" value="UniProtKB-SubCell"/>
</dbReference>
<dbReference type="AlphaFoldDB" id="A0A833J7Y3"/>
<comment type="function">
    <text evidence="3">Flagellin is the subunit protein which polymerizes to form the filaments of bacterial flagella.</text>
</comment>
<dbReference type="GO" id="GO:0005198">
    <property type="term" value="F:structural molecule activity"/>
    <property type="evidence" value="ECO:0007669"/>
    <property type="project" value="UniProtKB-UniRule"/>
</dbReference>
<dbReference type="GO" id="GO:0005576">
    <property type="term" value="C:extracellular region"/>
    <property type="evidence" value="ECO:0007669"/>
    <property type="project" value="UniProtKB-SubCell"/>
</dbReference>
<feature type="domain" description="Flagellin N-terminal" evidence="4">
    <location>
        <begin position="6"/>
        <end position="136"/>
    </location>
</feature>